<reference evidence="1 2" key="1">
    <citation type="submission" date="2019-03" db="EMBL/GenBank/DDBJ databases">
        <title>Single cell metagenomics reveals metabolic interactions within the superorganism composed of flagellate Streblomastix strix and complex community of Bacteroidetes bacteria on its surface.</title>
        <authorList>
            <person name="Treitli S.C."/>
            <person name="Kolisko M."/>
            <person name="Husnik F."/>
            <person name="Keeling P."/>
            <person name="Hampl V."/>
        </authorList>
    </citation>
    <scope>NUCLEOTIDE SEQUENCE [LARGE SCALE GENOMIC DNA]</scope>
    <source>
        <strain evidence="1">ST1C</strain>
    </source>
</reference>
<comment type="caution">
    <text evidence="1">The sequence shown here is derived from an EMBL/GenBank/DDBJ whole genome shotgun (WGS) entry which is preliminary data.</text>
</comment>
<feature type="non-terminal residue" evidence="1">
    <location>
        <position position="1"/>
    </location>
</feature>
<proteinExistence type="predicted"/>
<evidence type="ECO:0000313" key="1">
    <source>
        <dbReference type="EMBL" id="KAA6361745.1"/>
    </source>
</evidence>
<dbReference type="AlphaFoldDB" id="A0A5J4TWH5"/>
<dbReference type="EMBL" id="SNRW01025129">
    <property type="protein sequence ID" value="KAA6361745.1"/>
    <property type="molecule type" value="Genomic_DNA"/>
</dbReference>
<accession>A0A5J4TWH5</accession>
<dbReference type="Proteomes" id="UP000324800">
    <property type="component" value="Unassembled WGS sequence"/>
</dbReference>
<evidence type="ECO:0000313" key="2">
    <source>
        <dbReference type="Proteomes" id="UP000324800"/>
    </source>
</evidence>
<organism evidence="1 2">
    <name type="scientific">Streblomastix strix</name>
    <dbReference type="NCBI Taxonomy" id="222440"/>
    <lineage>
        <taxon>Eukaryota</taxon>
        <taxon>Metamonada</taxon>
        <taxon>Preaxostyla</taxon>
        <taxon>Oxymonadida</taxon>
        <taxon>Streblomastigidae</taxon>
        <taxon>Streblomastix</taxon>
    </lineage>
</organism>
<sequence length="205" mass="23007">QRFVVRFGFVYPPPRASNNSLVYQAYVKVLAVFFPSYSLIIKSLDQIGVLSQCENIGLSWFRGIQSCGISIAFLKPFVIASSIAYNLALSSSDNSFLTVLAQSVNMNQAQALKNLVENGTSIEYFNNGYIMQVKDKIKVYEEGKKTARTLTQAQQTKLLLEARGGGQTKPKRTTKRYVENDFDDDADDEFTRERLASEDIIGNFL</sequence>
<gene>
    <name evidence="1" type="ORF">EZS28_042728</name>
</gene>
<name>A0A5J4TWH5_9EUKA</name>
<protein>
    <submittedName>
        <fullName evidence="1">Uncharacterized protein</fullName>
    </submittedName>
</protein>